<dbReference type="Pfam" id="PF01882">
    <property type="entry name" value="DUF58"/>
    <property type="match status" value="1"/>
</dbReference>
<evidence type="ECO:0000256" key="1">
    <source>
        <dbReference type="SAM" id="Phobius"/>
    </source>
</evidence>
<evidence type="ECO:0000259" key="2">
    <source>
        <dbReference type="Pfam" id="PF01882"/>
    </source>
</evidence>
<evidence type="ECO:0000313" key="3">
    <source>
        <dbReference type="EMBL" id="MBB3104075.1"/>
    </source>
</evidence>
<dbReference type="PANTHER" id="PTHR33608:SF3">
    <property type="entry name" value="SLR2013 PROTEIN"/>
    <property type="match status" value="1"/>
</dbReference>
<dbReference type="EMBL" id="JACHXI010000012">
    <property type="protein sequence ID" value="MBB3104075.1"/>
    <property type="molecule type" value="Genomic_DNA"/>
</dbReference>
<dbReference type="RefSeq" id="WP_183166974.1">
    <property type="nucleotide sequence ID" value="NZ_JACHXI010000012.1"/>
</dbReference>
<dbReference type="AlphaFoldDB" id="A0A839T7Z6"/>
<dbReference type="CDD" id="cd00198">
    <property type="entry name" value="vWFA"/>
    <property type="match status" value="1"/>
</dbReference>
<keyword evidence="1" id="KW-1133">Transmembrane helix</keyword>
<reference evidence="3 4" key="1">
    <citation type="submission" date="2020-08" db="EMBL/GenBank/DDBJ databases">
        <title>Genomic Encyclopedia of Type Strains, Phase III (KMG-III): the genomes of soil and plant-associated and newly described type strains.</title>
        <authorList>
            <person name="Whitman W."/>
        </authorList>
    </citation>
    <scope>NUCLEOTIDE SEQUENCE [LARGE SCALE GENOMIC DNA]</scope>
    <source>
        <strain evidence="3 4">CECT 4462</strain>
    </source>
</reference>
<keyword evidence="1" id="KW-0472">Membrane</keyword>
<comment type="caution">
    <text evidence="3">The sequence shown here is derived from an EMBL/GenBank/DDBJ whole genome shotgun (WGS) entry which is preliminary data.</text>
</comment>
<feature type="domain" description="DUF58" evidence="2">
    <location>
        <begin position="204"/>
        <end position="375"/>
    </location>
</feature>
<keyword evidence="1" id="KW-0812">Transmembrane</keyword>
<name>A0A839T7Z6_AZOMA</name>
<dbReference type="Gene3D" id="3.40.50.410">
    <property type="entry name" value="von Willebrand factor, type A domain"/>
    <property type="match status" value="1"/>
</dbReference>
<proteinExistence type="predicted"/>
<accession>A0A839T7Z6</accession>
<dbReference type="InterPro" id="IPR002881">
    <property type="entry name" value="DUF58"/>
</dbReference>
<sequence>MTPSRNLPIIMAALFLLALPLGTLSAIGIAVPHWLDSLWWSLLLAVVLLAALDALRLQHRTSPQLLRRLPDRLLAGRWNTVELEIHPSAAKPLTVAIFDHVPDSMTSENLPAALFLLPGKTTRFSYRLRPLRRGHFHFHYCEIHLPSPWKLWQQRRLLSLPEEVHVYPDFIRLYNAQLTATPLANRQGRQRQPHSGTGQEFHQLREFREGDTLRQIDWKATARRRTFISREYQAEAEQRILFLLDCGNRMRSRDGELAHFDHALEACLLLAHIALRQGDAVGLATFSTPQQRYLAPAKGQAQMNALLNALYDLESTRQPADFTAAVGELLDRGQQRSLVVILSNLRDEDNDELPVALAPLLRRHAVVLVSLRETVLDRLRRRPVASFEDTLAYQGAMTYLDARENLHRQLMTQGIALLDTSPDELAPRLVEHYLARKASGAC</sequence>
<dbReference type="PANTHER" id="PTHR33608">
    <property type="entry name" value="BLL2464 PROTEIN"/>
    <property type="match status" value="1"/>
</dbReference>
<organism evidence="3 4">
    <name type="scientific">Azomonas macrocytogenes</name>
    <name type="common">Azotobacter macrocytogenes</name>
    <dbReference type="NCBI Taxonomy" id="69962"/>
    <lineage>
        <taxon>Bacteria</taxon>
        <taxon>Pseudomonadati</taxon>
        <taxon>Pseudomonadota</taxon>
        <taxon>Gammaproteobacteria</taxon>
        <taxon>Pseudomonadales</taxon>
        <taxon>Pseudomonadaceae</taxon>
        <taxon>Azomonas</taxon>
    </lineage>
</organism>
<gene>
    <name evidence="3" type="ORF">FHR87_002487</name>
</gene>
<protein>
    <submittedName>
        <fullName evidence="3">Uncharacterized protein (DUF58 family)</fullName>
    </submittedName>
</protein>
<dbReference type="Proteomes" id="UP000549250">
    <property type="component" value="Unassembled WGS sequence"/>
</dbReference>
<keyword evidence="4" id="KW-1185">Reference proteome</keyword>
<dbReference type="InterPro" id="IPR036465">
    <property type="entry name" value="vWFA_dom_sf"/>
</dbReference>
<dbReference type="SUPFAM" id="SSF53300">
    <property type="entry name" value="vWA-like"/>
    <property type="match status" value="1"/>
</dbReference>
<evidence type="ECO:0000313" key="4">
    <source>
        <dbReference type="Proteomes" id="UP000549250"/>
    </source>
</evidence>
<feature type="transmembrane region" description="Helical" evidence="1">
    <location>
        <begin position="38"/>
        <end position="57"/>
    </location>
</feature>